<dbReference type="RefSeq" id="WP_313792260.1">
    <property type="nucleotide sequence ID" value="NZ_CP102453.1"/>
</dbReference>
<evidence type="ECO:0000256" key="1">
    <source>
        <dbReference type="SAM" id="MobiDB-lite"/>
    </source>
</evidence>
<feature type="domain" description="DUF1541" evidence="3">
    <location>
        <begin position="68"/>
        <end position="119"/>
    </location>
</feature>
<protein>
    <submittedName>
        <fullName evidence="4">YdhK family protein</fullName>
    </submittedName>
</protein>
<dbReference type="Proteomes" id="UP001315967">
    <property type="component" value="Chromosome"/>
</dbReference>
<dbReference type="Pfam" id="PF07563">
    <property type="entry name" value="DUF1541"/>
    <property type="match status" value="2"/>
</dbReference>
<reference evidence="4 5" key="1">
    <citation type="submission" date="2022-08" db="EMBL/GenBank/DDBJ databases">
        <title>Aerococcaceae sp. nov isolated from spoiled eye mask.</title>
        <authorList>
            <person name="Zhou G."/>
            <person name="Xie X.-B."/>
            <person name="Shi Q.-S."/>
            <person name="Wang Y.-S."/>
            <person name="Wen X."/>
            <person name="Peng H."/>
            <person name="Yang X.-J."/>
            <person name="Tao H.-B."/>
            <person name="Huang X.-M."/>
        </authorList>
    </citation>
    <scope>NUCLEOTIDE SEQUENCE [LARGE SCALE GENOMIC DNA]</scope>
    <source>
        <strain evidence="5">DM20194951</strain>
    </source>
</reference>
<feature type="signal peptide" evidence="2">
    <location>
        <begin position="1"/>
        <end position="30"/>
    </location>
</feature>
<feature type="region of interest" description="Disordered" evidence="1">
    <location>
        <begin position="195"/>
        <end position="260"/>
    </location>
</feature>
<keyword evidence="2" id="KW-0732">Signal</keyword>
<dbReference type="Gene3D" id="2.30.30.1210">
    <property type="entry name" value="Domain of unknown function DUF1541"/>
    <property type="match status" value="1"/>
</dbReference>
<evidence type="ECO:0000259" key="3">
    <source>
        <dbReference type="Pfam" id="PF07563"/>
    </source>
</evidence>
<evidence type="ECO:0000313" key="5">
    <source>
        <dbReference type="Proteomes" id="UP001315967"/>
    </source>
</evidence>
<evidence type="ECO:0000313" key="4">
    <source>
        <dbReference type="EMBL" id="UUX32761.1"/>
    </source>
</evidence>
<dbReference type="EMBL" id="CP102453">
    <property type="protein sequence ID" value="UUX32761.1"/>
    <property type="molecule type" value="Genomic_DNA"/>
</dbReference>
<gene>
    <name evidence="4" type="ORF">NRE15_07465</name>
</gene>
<accession>A0ABY5P2D5</accession>
<proteinExistence type="predicted"/>
<feature type="compositionally biased region" description="Acidic residues" evidence="1">
    <location>
        <begin position="216"/>
        <end position="260"/>
    </location>
</feature>
<feature type="domain" description="DUF1541" evidence="3">
    <location>
        <begin position="137"/>
        <end position="188"/>
    </location>
</feature>
<feature type="compositionally biased region" description="Acidic residues" evidence="1">
    <location>
        <begin position="195"/>
        <end position="209"/>
    </location>
</feature>
<name>A0ABY5P2D5_9LACT</name>
<feature type="chain" id="PRO_5046368511" evidence="2">
    <location>
        <begin position="31"/>
        <end position="260"/>
    </location>
</feature>
<dbReference type="InterPro" id="IPR011438">
    <property type="entry name" value="DUF1541"/>
</dbReference>
<keyword evidence="5" id="KW-1185">Reference proteome</keyword>
<sequence>MKKFIGKGTLVLSTALLLGVAVPTIHTAIAQDSESVESVEMDHAMMEHDDEGRLPANIMIEREPTFKVGDSVVVSADHMDGMNGAEGVVVAAFDTVAYEVTYTPTDGSQIVENHRWVVHEEIAGTNSRDEAEVPFEVGAEVSLEAYHMPGMEGAMATIEAVNDVTVYMIDYVDTQSGELVINHKWVTEDELSALAEETDPAASDEEEVTESQATEDSQDAETESDAEETTDESNTETTETEADSTESEAESDAASDDTEE</sequence>
<evidence type="ECO:0000256" key="2">
    <source>
        <dbReference type="SAM" id="SignalP"/>
    </source>
</evidence>
<organism evidence="4 5">
    <name type="scientific">Fundicoccus culcitae</name>
    <dbReference type="NCBI Taxonomy" id="2969821"/>
    <lineage>
        <taxon>Bacteria</taxon>
        <taxon>Bacillati</taxon>
        <taxon>Bacillota</taxon>
        <taxon>Bacilli</taxon>
        <taxon>Lactobacillales</taxon>
        <taxon>Aerococcaceae</taxon>
        <taxon>Fundicoccus</taxon>
    </lineage>
</organism>